<protein>
    <submittedName>
        <fullName evidence="1">Uncharacterized protein</fullName>
    </submittedName>
</protein>
<comment type="caution">
    <text evidence="1">The sequence shown here is derived from an EMBL/GenBank/DDBJ whole genome shotgun (WGS) entry which is preliminary data.</text>
</comment>
<name>A0ACB8XRW8_ARCLA</name>
<accession>A0ACB8XRW8</accession>
<sequence length="68" mass="7545">MVLATTGANQKYNSTLFNPIHMINNHKETGKNVRTVTTTVILRSPPLVTSPHRTSATTTTTTNFQFLK</sequence>
<gene>
    <name evidence="1" type="ORF">L6452_39296</name>
</gene>
<dbReference type="EMBL" id="CM042061">
    <property type="protein sequence ID" value="KAI3673180.1"/>
    <property type="molecule type" value="Genomic_DNA"/>
</dbReference>
<organism evidence="1 2">
    <name type="scientific">Arctium lappa</name>
    <name type="common">Greater burdock</name>
    <name type="synonym">Lappa major</name>
    <dbReference type="NCBI Taxonomy" id="4217"/>
    <lineage>
        <taxon>Eukaryota</taxon>
        <taxon>Viridiplantae</taxon>
        <taxon>Streptophyta</taxon>
        <taxon>Embryophyta</taxon>
        <taxon>Tracheophyta</taxon>
        <taxon>Spermatophyta</taxon>
        <taxon>Magnoliopsida</taxon>
        <taxon>eudicotyledons</taxon>
        <taxon>Gunneridae</taxon>
        <taxon>Pentapetalae</taxon>
        <taxon>asterids</taxon>
        <taxon>campanulids</taxon>
        <taxon>Asterales</taxon>
        <taxon>Asteraceae</taxon>
        <taxon>Carduoideae</taxon>
        <taxon>Cardueae</taxon>
        <taxon>Arctiinae</taxon>
        <taxon>Arctium</taxon>
    </lineage>
</organism>
<evidence type="ECO:0000313" key="1">
    <source>
        <dbReference type="EMBL" id="KAI3673180.1"/>
    </source>
</evidence>
<dbReference type="Proteomes" id="UP001055879">
    <property type="component" value="Linkage Group LG15"/>
</dbReference>
<keyword evidence="2" id="KW-1185">Reference proteome</keyword>
<reference evidence="1 2" key="2">
    <citation type="journal article" date="2022" name="Mol. Ecol. Resour.">
        <title>The genomes of chicory, endive, great burdock and yacon provide insights into Asteraceae paleo-polyploidization history and plant inulin production.</title>
        <authorList>
            <person name="Fan W."/>
            <person name="Wang S."/>
            <person name="Wang H."/>
            <person name="Wang A."/>
            <person name="Jiang F."/>
            <person name="Liu H."/>
            <person name="Zhao H."/>
            <person name="Xu D."/>
            <person name="Zhang Y."/>
        </authorList>
    </citation>
    <scope>NUCLEOTIDE SEQUENCE [LARGE SCALE GENOMIC DNA]</scope>
    <source>
        <strain evidence="2">cv. Niubang</strain>
    </source>
</reference>
<reference evidence="2" key="1">
    <citation type="journal article" date="2022" name="Mol. Ecol. Resour.">
        <title>The genomes of chicory, endive, great burdock and yacon provide insights into Asteraceae palaeo-polyploidization history and plant inulin production.</title>
        <authorList>
            <person name="Fan W."/>
            <person name="Wang S."/>
            <person name="Wang H."/>
            <person name="Wang A."/>
            <person name="Jiang F."/>
            <person name="Liu H."/>
            <person name="Zhao H."/>
            <person name="Xu D."/>
            <person name="Zhang Y."/>
        </authorList>
    </citation>
    <scope>NUCLEOTIDE SEQUENCE [LARGE SCALE GENOMIC DNA]</scope>
    <source>
        <strain evidence="2">cv. Niubang</strain>
    </source>
</reference>
<proteinExistence type="predicted"/>
<evidence type="ECO:0000313" key="2">
    <source>
        <dbReference type="Proteomes" id="UP001055879"/>
    </source>
</evidence>